<organism evidence="1 2">
    <name type="scientific">Microbacterium gallinarum</name>
    <dbReference type="NCBI Taxonomy" id="2762209"/>
    <lineage>
        <taxon>Bacteria</taxon>
        <taxon>Bacillati</taxon>
        <taxon>Actinomycetota</taxon>
        <taxon>Actinomycetes</taxon>
        <taxon>Micrococcales</taxon>
        <taxon>Microbacteriaceae</taxon>
        <taxon>Microbacterium</taxon>
    </lineage>
</organism>
<comment type="caution">
    <text evidence="1">The sequence shown here is derived from an EMBL/GenBank/DDBJ whole genome shotgun (WGS) entry which is preliminary data.</text>
</comment>
<name>A0ABR8WY27_9MICO</name>
<proteinExistence type="predicted"/>
<sequence length="250" mass="27308">MTTDPALPLSRRLIPVLVGLTAAVVLAGCASSPTTTYRGADGDVVTVDWRDYPADAYTDADDVLALPSVEEIDDHWPEVREAVAEGIEAALGRTGDFDWHSTGPEGWYPYGGNGYGGTSMLQVYNSANWEAEAELPPEVWQGILDAAERELAEWGIRRSDVPAVDDDPVETSHWMRSIDFFANGEFMTVTVQDARRDDQALAEAEQNGWLVSGISLFYGIQTIAAADRAEFERLADPFRGLARPEASHSD</sequence>
<dbReference type="RefSeq" id="WP_191763063.1">
    <property type="nucleotide sequence ID" value="NZ_JACSPM010000001.1"/>
</dbReference>
<accession>A0ABR8WY27</accession>
<evidence type="ECO:0000313" key="1">
    <source>
        <dbReference type="EMBL" id="MBD8021992.1"/>
    </source>
</evidence>
<dbReference type="EMBL" id="JACSPM010000001">
    <property type="protein sequence ID" value="MBD8021992.1"/>
    <property type="molecule type" value="Genomic_DNA"/>
</dbReference>
<dbReference type="Proteomes" id="UP000602532">
    <property type="component" value="Unassembled WGS sequence"/>
</dbReference>
<protein>
    <submittedName>
        <fullName evidence="1">Uncharacterized protein</fullName>
    </submittedName>
</protein>
<gene>
    <name evidence="1" type="ORF">H9622_00130</name>
</gene>
<keyword evidence="2" id="KW-1185">Reference proteome</keyword>
<evidence type="ECO:0000313" key="2">
    <source>
        <dbReference type="Proteomes" id="UP000602532"/>
    </source>
</evidence>
<reference evidence="1 2" key="1">
    <citation type="submission" date="2020-08" db="EMBL/GenBank/DDBJ databases">
        <title>A Genomic Blueprint of the Chicken Gut Microbiome.</title>
        <authorList>
            <person name="Gilroy R."/>
            <person name="Ravi A."/>
            <person name="Getino M."/>
            <person name="Pursley I."/>
            <person name="Horton D.L."/>
            <person name="Alikhan N.-F."/>
            <person name="Baker D."/>
            <person name="Gharbi K."/>
            <person name="Hall N."/>
            <person name="Watson M."/>
            <person name="Adriaenssens E.M."/>
            <person name="Foster-Nyarko E."/>
            <person name="Jarju S."/>
            <person name="Secka A."/>
            <person name="Antonio M."/>
            <person name="Oren A."/>
            <person name="Chaudhuri R."/>
            <person name="La Ragione R.M."/>
            <person name="Hildebrand F."/>
            <person name="Pallen M.J."/>
        </authorList>
    </citation>
    <scope>NUCLEOTIDE SEQUENCE [LARGE SCALE GENOMIC DNA]</scope>
    <source>
        <strain evidence="1 2">Sa1CUA4</strain>
    </source>
</reference>